<dbReference type="Proteomes" id="UP000887580">
    <property type="component" value="Unplaced"/>
</dbReference>
<proteinExistence type="predicted"/>
<evidence type="ECO:0000313" key="2">
    <source>
        <dbReference type="WBParaSite" id="PS1159_v2.g11616.t1"/>
    </source>
</evidence>
<accession>A0AC35EXC5</accession>
<sequence length="1113" mass="126073">MSSSTISEPPILADVIISELGRPVYIPDETEGYKRGKLIDFRAESLRIELSDGNVVDVPHDDVLPADEDETKDVDDSCALMYLNEGTLLNNCRQRYQRKQIYTYVANILISINPYETIDGLYSNETIAKYQGKSLGSLPPHIFAIADKAHRDLSRNKESQSIVVSGESGAGKTETQKYILRYLCDRWGASAGPIEQRLLDANPILEAFGNAKTLRNNNSSRFGKFVEIHFGKEHTVVGGFVSHYLLEKSRLCHQNPGERNYHVFYQLLAGADNDLADKLGLASPDSFNYLKSGSTQFFASSSASSIPASRRSKSGTVTDALVDDLLDFNALQKALSEVGFSDVQKFEVFSVIAGILHLGNIQFEASEATHGGCTVVADTVAALNKAAELFGLNTDELTRGLTSRVMQSRGGNFGTIIMVPLKPHEATAARDALVKSVYSHLFDSIVAAVNSCIPFSNSTGYIGVLDIAGFEFFQVNSFEQFCINYCNEKLQQFFNERILKHEQELYRREALNVPGIEYADNQDCIELFEQKAHGLLDLLDEEARLPGASALHFTESVHKSNARHFRLDTPRKSRLREHRDMRDNEGFLIRHYAGAVCYQTAQFLEKNNDALHASLRILMEQSENTYLKALFEGTTSAPPTPVRSTPGRSGSQKLAAASVGSKFRSQLNLLLEKLHSTGTHFVRCIKPNSEMKPSKFEGAQILSQLKCAGMASVLRLMHCGFPSRTPFNDLYQKYQNLLPEQLKHLDPRLFCKCLFHALGLSETDFQFGLTKAFFRAGKFAEFDELMHQDEAHMTALIGKVQTWLVRMRWRKVQYSVLTTIRVKNIIAERKRNITKVQSYVRGYLVRKRYAKKLQSLREKQEKEAKLAEIREFEARLQKELEESKKREAELETQRKENAAKEAEAALKRESERLDGELAQRLAHENKDVVLEGNQKELRAVGENDLSKYTHSELREMMNNATDIDWVRACQTEFHRRMHFFNGWRFKAAPSKLLARPVGKPKSPPLLPLILPKTVERKQRYFRAPLSCRKRGTSASSPEKGFWFTHFDGEFIVREIELKPRVTPILFLAGRDDLKMSQYLLSETGLIQTQYEIKEREFEATWLRFGGPALRTRD</sequence>
<reference evidence="2" key="1">
    <citation type="submission" date="2022-11" db="UniProtKB">
        <authorList>
            <consortium name="WormBaseParasite"/>
        </authorList>
    </citation>
    <scope>IDENTIFICATION</scope>
</reference>
<evidence type="ECO:0000313" key="1">
    <source>
        <dbReference type="Proteomes" id="UP000887580"/>
    </source>
</evidence>
<organism evidence="1 2">
    <name type="scientific">Panagrolaimus sp. PS1159</name>
    <dbReference type="NCBI Taxonomy" id="55785"/>
    <lineage>
        <taxon>Eukaryota</taxon>
        <taxon>Metazoa</taxon>
        <taxon>Ecdysozoa</taxon>
        <taxon>Nematoda</taxon>
        <taxon>Chromadorea</taxon>
        <taxon>Rhabditida</taxon>
        <taxon>Tylenchina</taxon>
        <taxon>Panagrolaimomorpha</taxon>
        <taxon>Panagrolaimoidea</taxon>
        <taxon>Panagrolaimidae</taxon>
        <taxon>Panagrolaimus</taxon>
    </lineage>
</organism>
<name>A0AC35EXC5_9BILA</name>
<dbReference type="WBParaSite" id="PS1159_v2.g11616.t1">
    <property type="protein sequence ID" value="PS1159_v2.g11616.t1"/>
    <property type="gene ID" value="PS1159_v2.g11616"/>
</dbReference>
<protein>
    <submittedName>
        <fullName evidence="2">Unconventional myosin-VI</fullName>
    </submittedName>
</protein>